<evidence type="ECO:0000313" key="5">
    <source>
        <dbReference type="EMBL" id="HFI92315.1"/>
    </source>
</evidence>
<dbReference type="GO" id="GO:0016887">
    <property type="term" value="F:ATP hydrolysis activity"/>
    <property type="evidence" value="ECO:0007669"/>
    <property type="project" value="TreeGrafter"/>
</dbReference>
<dbReference type="SUPFAM" id="SSF52540">
    <property type="entry name" value="P-loop containing nucleoside triphosphate hydrolases"/>
    <property type="match status" value="1"/>
</dbReference>
<evidence type="ECO:0000256" key="2">
    <source>
        <dbReference type="ARBA" id="ARBA00022741"/>
    </source>
</evidence>
<dbReference type="GO" id="GO:0005886">
    <property type="term" value="C:plasma membrane"/>
    <property type="evidence" value="ECO:0007669"/>
    <property type="project" value="TreeGrafter"/>
</dbReference>
<dbReference type="Pfam" id="PF00437">
    <property type="entry name" value="T2SSE"/>
    <property type="match status" value="1"/>
</dbReference>
<reference evidence="5" key="1">
    <citation type="journal article" date="2020" name="mSystems">
        <title>Genome- and Community-Level Interaction Insights into Carbon Utilization and Element Cycling Functions of Hydrothermarchaeota in Hydrothermal Sediment.</title>
        <authorList>
            <person name="Zhou Z."/>
            <person name="Liu Y."/>
            <person name="Xu W."/>
            <person name="Pan J."/>
            <person name="Luo Z.H."/>
            <person name="Li M."/>
        </authorList>
    </citation>
    <scope>NUCLEOTIDE SEQUENCE [LARGE SCALE GENOMIC DNA]</scope>
    <source>
        <strain evidence="5">SpSt-479</strain>
    </source>
</reference>
<comment type="caution">
    <text evidence="5">The sequence shown here is derived from an EMBL/GenBank/DDBJ whole genome shotgun (WGS) entry which is preliminary data.</text>
</comment>
<evidence type="ECO:0000259" key="4">
    <source>
        <dbReference type="PROSITE" id="PS00662"/>
    </source>
</evidence>
<accession>A0A7V3E7T8</accession>
<protein>
    <submittedName>
        <fullName evidence="5">Type II/IV secretion system protein</fullName>
    </submittedName>
</protein>
<name>A0A7V3E7T8_9BACT</name>
<dbReference type="CDD" id="cd01129">
    <property type="entry name" value="PulE-GspE-like"/>
    <property type="match status" value="1"/>
</dbReference>
<proteinExistence type="inferred from homology"/>
<evidence type="ECO:0000256" key="1">
    <source>
        <dbReference type="ARBA" id="ARBA00006611"/>
    </source>
</evidence>
<dbReference type="Gene3D" id="3.40.50.300">
    <property type="entry name" value="P-loop containing nucleotide triphosphate hydrolases"/>
    <property type="match status" value="1"/>
</dbReference>
<dbReference type="InterPro" id="IPR027417">
    <property type="entry name" value="P-loop_NTPase"/>
</dbReference>
<organism evidence="5">
    <name type="scientific">Ignavibacterium album</name>
    <dbReference type="NCBI Taxonomy" id="591197"/>
    <lineage>
        <taxon>Bacteria</taxon>
        <taxon>Pseudomonadati</taxon>
        <taxon>Ignavibacteriota</taxon>
        <taxon>Ignavibacteria</taxon>
        <taxon>Ignavibacteriales</taxon>
        <taxon>Ignavibacteriaceae</taxon>
        <taxon>Ignavibacterium</taxon>
    </lineage>
</organism>
<evidence type="ECO:0000256" key="3">
    <source>
        <dbReference type="ARBA" id="ARBA00022840"/>
    </source>
</evidence>
<dbReference type="PROSITE" id="PS00662">
    <property type="entry name" value="T2SP_E"/>
    <property type="match status" value="1"/>
</dbReference>
<dbReference type="GO" id="GO:0005524">
    <property type="term" value="F:ATP binding"/>
    <property type="evidence" value="ECO:0007669"/>
    <property type="project" value="UniProtKB-KW"/>
</dbReference>
<dbReference type="SUPFAM" id="SSF160246">
    <property type="entry name" value="EspE N-terminal domain-like"/>
    <property type="match status" value="1"/>
</dbReference>
<dbReference type="AlphaFoldDB" id="A0A7V3E7T8"/>
<sequence length="597" mass="67798">MIDTNLEMSDKIGYLLYKKGIIDAQTLERAINAKNNDKSKVKRNLAQILVQDFGYDHDVIFREVAILYAFRELDTKPEEIPESRLQLIKNLTESGGENLKKLMLEHGVIPFMFDDRNRDKLILAATDPTDREIAKIAFGLNAKKHEVIFIRKKDFEKLKNILFPPENEFLKELEKEQQEFLESPVDDSGIDEQELEAEINRSALINLVEGALIEGVRKGASDIHFIPRSGNKTDIMFRIDGNLQLWHTQENTLPEAVVAVVKDRSKGMDRFEREMAQDGFIQREIDNHIIRFRVSILPMVGTELKNKFESVVIRILDDRKVIKDLDKLGLAGYARKAFEKAINEPQGMVILTGPTGSGKSTTLVAALYQVITPEVNVLTVEDPVEYVIEGARQLKIGFKMNFEQAIRSILRHDPDIVLVGEMRDKETAETAIKLANTGHLTFSTLHTNDAPSAVSRLYKMGIEPFLIAYAINLIVAQRLIRKLCNNCKKKVVNFDEDLMQAAGLNIAEWRNYTIYQAVGCEQCNNTGYKGRIAIHEALYFTKEIRHIIVKAGEEVDEEKIREQARKDGTLTLREAGLEKVKMGLTSIEEVLANTTEQ</sequence>
<comment type="similarity">
    <text evidence="1">Belongs to the GSP E family.</text>
</comment>
<dbReference type="PANTHER" id="PTHR30258">
    <property type="entry name" value="TYPE II SECRETION SYSTEM PROTEIN GSPE-RELATED"/>
    <property type="match status" value="1"/>
</dbReference>
<dbReference type="InterPro" id="IPR037257">
    <property type="entry name" value="T2SS_E_N_sf"/>
</dbReference>
<dbReference type="Gene3D" id="3.30.450.90">
    <property type="match status" value="1"/>
</dbReference>
<feature type="domain" description="Bacterial type II secretion system protein E" evidence="4">
    <location>
        <begin position="410"/>
        <end position="424"/>
    </location>
</feature>
<keyword evidence="3" id="KW-0067">ATP-binding</keyword>
<dbReference type="RefSeq" id="WP_304146927.1">
    <property type="nucleotide sequence ID" value="NZ_JAOAIE010000102.1"/>
</dbReference>
<dbReference type="PANTHER" id="PTHR30258:SF1">
    <property type="entry name" value="PROTEIN TRANSPORT PROTEIN HOFB HOMOLOG"/>
    <property type="match status" value="1"/>
</dbReference>
<dbReference type="EMBL" id="DSUJ01000010">
    <property type="protein sequence ID" value="HFI92315.1"/>
    <property type="molecule type" value="Genomic_DNA"/>
</dbReference>
<gene>
    <name evidence="5" type="ORF">ENS31_12430</name>
</gene>
<keyword evidence="2" id="KW-0547">Nucleotide-binding</keyword>
<dbReference type="InterPro" id="IPR001482">
    <property type="entry name" value="T2SS/T4SS_dom"/>
</dbReference>